<sequence length="78" mass="8695">MMRTPWATAAEVHPNPKIICPGERPRNSSRSGRILRAQGRCLEAGGVSPPRQPRFARGRQEAESCHEERPPAKRESPP</sequence>
<dbReference type="Proteomes" id="UP001610432">
    <property type="component" value="Unassembled WGS sequence"/>
</dbReference>
<comment type="caution">
    <text evidence="2">The sequence shown here is derived from an EMBL/GenBank/DDBJ whole genome shotgun (WGS) entry which is preliminary data.</text>
</comment>
<evidence type="ECO:0000313" key="3">
    <source>
        <dbReference type="Proteomes" id="UP001610432"/>
    </source>
</evidence>
<organism evidence="2 3">
    <name type="scientific">Aspergillus lucknowensis</name>
    <dbReference type="NCBI Taxonomy" id="176173"/>
    <lineage>
        <taxon>Eukaryota</taxon>
        <taxon>Fungi</taxon>
        <taxon>Dikarya</taxon>
        <taxon>Ascomycota</taxon>
        <taxon>Pezizomycotina</taxon>
        <taxon>Eurotiomycetes</taxon>
        <taxon>Eurotiomycetidae</taxon>
        <taxon>Eurotiales</taxon>
        <taxon>Aspergillaceae</taxon>
        <taxon>Aspergillus</taxon>
        <taxon>Aspergillus subgen. Nidulantes</taxon>
    </lineage>
</organism>
<reference evidence="2 3" key="1">
    <citation type="submission" date="2024-07" db="EMBL/GenBank/DDBJ databases">
        <title>Section-level genome sequencing and comparative genomics of Aspergillus sections Usti and Cavernicolus.</title>
        <authorList>
            <consortium name="Lawrence Berkeley National Laboratory"/>
            <person name="Nybo J.L."/>
            <person name="Vesth T.C."/>
            <person name="Theobald S."/>
            <person name="Frisvad J.C."/>
            <person name="Larsen T.O."/>
            <person name="Kjaerboelling I."/>
            <person name="Rothschild-Mancinelli K."/>
            <person name="Lyhne E.K."/>
            <person name="Kogle M.E."/>
            <person name="Barry K."/>
            <person name="Clum A."/>
            <person name="Na H."/>
            <person name="Ledsgaard L."/>
            <person name="Lin J."/>
            <person name="Lipzen A."/>
            <person name="Kuo A."/>
            <person name="Riley R."/>
            <person name="Mondo S."/>
            <person name="Labutti K."/>
            <person name="Haridas S."/>
            <person name="Pangalinan J."/>
            <person name="Salamov A.A."/>
            <person name="Simmons B.A."/>
            <person name="Magnuson J.K."/>
            <person name="Chen J."/>
            <person name="Drula E."/>
            <person name="Henrissat B."/>
            <person name="Wiebenga A."/>
            <person name="Lubbers R.J."/>
            <person name="Gomes A.C."/>
            <person name="Macurrencykelacurrency M.R."/>
            <person name="Stajich J."/>
            <person name="Grigoriev I.V."/>
            <person name="Mortensen U.H."/>
            <person name="De Vries R.P."/>
            <person name="Baker S.E."/>
            <person name="Andersen M.R."/>
        </authorList>
    </citation>
    <scope>NUCLEOTIDE SEQUENCE [LARGE SCALE GENOMIC DNA]</scope>
    <source>
        <strain evidence="2 3">CBS 449.75</strain>
    </source>
</reference>
<protein>
    <submittedName>
        <fullName evidence="2">Uncharacterized protein</fullName>
    </submittedName>
</protein>
<gene>
    <name evidence="2" type="ORF">BJX67DRAFT_199271</name>
</gene>
<evidence type="ECO:0000313" key="2">
    <source>
        <dbReference type="EMBL" id="KAL2864796.1"/>
    </source>
</evidence>
<keyword evidence="3" id="KW-1185">Reference proteome</keyword>
<evidence type="ECO:0000256" key="1">
    <source>
        <dbReference type="SAM" id="MobiDB-lite"/>
    </source>
</evidence>
<dbReference type="GeneID" id="98140505"/>
<accession>A0ABR4LJX5</accession>
<proteinExistence type="predicted"/>
<dbReference type="RefSeq" id="XP_070883775.1">
    <property type="nucleotide sequence ID" value="XM_071025433.1"/>
</dbReference>
<name>A0ABR4LJX5_9EURO</name>
<feature type="region of interest" description="Disordered" evidence="1">
    <location>
        <begin position="40"/>
        <end position="78"/>
    </location>
</feature>
<dbReference type="EMBL" id="JBFXLQ010000037">
    <property type="protein sequence ID" value="KAL2864796.1"/>
    <property type="molecule type" value="Genomic_DNA"/>
</dbReference>
<feature type="compositionally biased region" description="Basic and acidic residues" evidence="1">
    <location>
        <begin position="58"/>
        <end position="78"/>
    </location>
</feature>